<evidence type="ECO:0000313" key="2">
    <source>
        <dbReference type="Proteomes" id="UP000256970"/>
    </source>
</evidence>
<keyword evidence="2" id="KW-1185">Reference proteome</keyword>
<dbReference type="AlphaFoldDB" id="A0A383VYS1"/>
<proteinExistence type="predicted"/>
<protein>
    <submittedName>
        <fullName evidence="1">Uncharacterized protein</fullName>
    </submittedName>
</protein>
<reference evidence="1 2" key="1">
    <citation type="submission" date="2016-10" db="EMBL/GenBank/DDBJ databases">
        <authorList>
            <person name="Cai Z."/>
        </authorList>
    </citation>
    <scope>NUCLEOTIDE SEQUENCE [LARGE SCALE GENOMIC DNA]</scope>
</reference>
<organism evidence="1 2">
    <name type="scientific">Tetradesmus obliquus</name>
    <name type="common">Green alga</name>
    <name type="synonym">Acutodesmus obliquus</name>
    <dbReference type="NCBI Taxonomy" id="3088"/>
    <lineage>
        <taxon>Eukaryota</taxon>
        <taxon>Viridiplantae</taxon>
        <taxon>Chlorophyta</taxon>
        <taxon>core chlorophytes</taxon>
        <taxon>Chlorophyceae</taxon>
        <taxon>CS clade</taxon>
        <taxon>Sphaeropleales</taxon>
        <taxon>Scenedesmaceae</taxon>
        <taxon>Tetradesmus</taxon>
    </lineage>
</organism>
<sequence>MGAEQQRGGCATTVWQHSHRHVAVGGATGAVSATAAAEALCGLAAATAAAAAAEGRPYHCRHDNTATGNLAVAGAPPGL</sequence>
<dbReference type="Proteomes" id="UP000256970">
    <property type="component" value="Unassembled WGS sequence"/>
</dbReference>
<accession>A0A383VYS1</accession>
<dbReference type="EMBL" id="FNXT01000987">
    <property type="protein sequence ID" value="SZX70361.1"/>
    <property type="molecule type" value="Genomic_DNA"/>
</dbReference>
<gene>
    <name evidence="1" type="ORF">BQ4739_LOCUS10579</name>
</gene>
<evidence type="ECO:0000313" key="1">
    <source>
        <dbReference type="EMBL" id="SZX70361.1"/>
    </source>
</evidence>
<name>A0A383VYS1_TETOB</name>